<comment type="subcellular location">
    <subcellularLocation>
        <location evidence="1">Cell membrane</location>
        <topology evidence="1">Single-pass type II membrane protein</topology>
    </subcellularLocation>
</comment>
<dbReference type="PANTHER" id="PTHR45710:SF26">
    <property type="entry name" value="RH26557P"/>
    <property type="match status" value="1"/>
</dbReference>
<proteinExistence type="predicted"/>
<dbReference type="Ensembl" id="ENSMALT00000030570.1">
    <property type="protein sequence ID" value="ENSMALP00000030039.1"/>
    <property type="gene ID" value="ENSMALG00000020786.1"/>
</dbReference>
<dbReference type="GO" id="GO:0005886">
    <property type="term" value="C:plasma membrane"/>
    <property type="evidence" value="ECO:0007669"/>
    <property type="project" value="UniProtKB-SubCell"/>
</dbReference>
<evidence type="ECO:0000256" key="1">
    <source>
        <dbReference type="ARBA" id="ARBA00004401"/>
    </source>
</evidence>
<evidence type="ECO:0000256" key="2">
    <source>
        <dbReference type="SAM" id="SignalP"/>
    </source>
</evidence>
<dbReference type="STRING" id="43700.ENSMALP00000030039"/>
<protein>
    <recommendedName>
        <fullName evidence="3">C-type lectin domain-containing protein</fullName>
    </recommendedName>
</protein>
<dbReference type="InterPro" id="IPR050828">
    <property type="entry name" value="C-type_lectin/matrix_domain"/>
</dbReference>
<reference evidence="4" key="1">
    <citation type="submission" date="2025-08" db="UniProtKB">
        <authorList>
            <consortium name="Ensembl"/>
        </authorList>
    </citation>
    <scope>IDENTIFICATION</scope>
</reference>
<dbReference type="Proteomes" id="UP000261600">
    <property type="component" value="Unplaced"/>
</dbReference>
<dbReference type="InterPro" id="IPR016186">
    <property type="entry name" value="C-type_lectin-like/link_sf"/>
</dbReference>
<dbReference type="InterPro" id="IPR001304">
    <property type="entry name" value="C-type_lectin-like"/>
</dbReference>
<keyword evidence="2" id="KW-0732">Signal</keyword>
<sequence>MECSAFPALTLIVLLLSWTCYAVEDTETLSCPENQQGFNGSCYEFVALERSFLDAQEWCERDGGHLVFILNDEAQQFLQKNLEPEKDWWLGIAPAALNLTLDSEGESACGKIDTARPLLLLYRFVVR</sequence>
<organism evidence="4 5">
    <name type="scientific">Monopterus albus</name>
    <name type="common">Swamp eel</name>
    <dbReference type="NCBI Taxonomy" id="43700"/>
    <lineage>
        <taxon>Eukaryota</taxon>
        <taxon>Metazoa</taxon>
        <taxon>Chordata</taxon>
        <taxon>Craniata</taxon>
        <taxon>Vertebrata</taxon>
        <taxon>Euteleostomi</taxon>
        <taxon>Actinopterygii</taxon>
        <taxon>Neopterygii</taxon>
        <taxon>Teleostei</taxon>
        <taxon>Neoteleostei</taxon>
        <taxon>Acanthomorphata</taxon>
        <taxon>Anabantaria</taxon>
        <taxon>Synbranchiformes</taxon>
        <taxon>Synbranchidae</taxon>
        <taxon>Monopterus</taxon>
    </lineage>
</organism>
<dbReference type="SUPFAM" id="SSF56436">
    <property type="entry name" value="C-type lectin-like"/>
    <property type="match status" value="1"/>
</dbReference>
<dbReference type="AlphaFoldDB" id="A0A3Q3K865"/>
<name>A0A3Q3K865_MONAL</name>
<feature type="signal peptide" evidence="2">
    <location>
        <begin position="1"/>
        <end position="22"/>
    </location>
</feature>
<dbReference type="PROSITE" id="PS50041">
    <property type="entry name" value="C_TYPE_LECTIN_2"/>
    <property type="match status" value="1"/>
</dbReference>
<dbReference type="Gene3D" id="3.10.100.10">
    <property type="entry name" value="Mannose-Binding Protein A, subunit A"/>
    <property type="match status" value="1"/>
</dbReference>
<dbReference type="PANTHER" id="PTHR45710">
    <property type="entry name" value="C-TYPE LECTIN DOMAIN-CONTAINING PROTEIN 180"/>
    <property type="match status" value="1"/>
</dbReference>
<evidence type="ECO:0000259" key="3">
    <source>
        <dbReference type="PROSITE" id="PS50041"/>
    </source>
</evidence>
<feature type="domain" description="C-type lectin" evidence="3">
    <location>
        <begin position="38"/>
        <end position="92"/>
    </location>
</feature>
<reference evidence="4" key="2">
    <citation type="submission" date="2025-09" db="UniProtKB">
        <authorList>
            <consortium name="Ensembl"/>
        </authorList>
    </citation>
    <scope>IDENTIFICATION</scope>
</reference>
<dbReference type="InterPro" id="IPR016187">
    <property type="entry name" value="CTDL_fold"/>
</dbReference>
<evidence type="ECO:0000313" key="4">
    <source>
        <dbReference type="Ensembl" id="ENSMALP00000030039.1"/>
    </source>
</evidence>
<keyword evidence="5" id="KW-1185">Reference proteome</keyword>
<evidence type="ECO:0000313" key="5">
    <source>
        <dbReference type="Proteomes" id="UP000261600"/>
    </source>
</evidence>
<feature type="chain" id="PRO_5018747598" description="C-type lectin domain-containing protein" evidence="2">
    <location>
        <begin position="23"/>
        <end position="127"/>
    </location>
</feature>
<dbReference type="Pfam" id="PF00059">
    <property type="entry name" value="Lectin_C"/>
    <property type="match status" value="1"/>
</dbReference>
<accession>A0A3Q3K865</accession>